<dbReference type="SMART" id="SM00355">
    <property type="entry name" value="ZnF_C2H2"/>
    <property type="match status" value="4"/>
</dbReference>
<protein>
    <recommendedName>
        <fullName evidence="2">C2H2-type domain-containing protein</fullName>
    </recommendedName>
</protein>
<feature type="compositionally biased region" description="Polar residues" evidence="1">
    <location>
        <begin position="595"/>
        <end position="605"/>
    </location>
</feature>
<proteinExistence type="predicted"/>
<feature type="domain" description="C2H2-type" evidence="2">
    <location>
        <begin position="56"/>
        <end position="85"/>
    </location>
</feature>
<feature type="domain" description="C2H2-type" evidence="2">
    <location>
        <begin position="28"/>
        <end position="51"/>
    </location>
</feature>
<evidence type="ECO:0000313" key="4">
    <source>
        <dbReference type="Proteomes" id="UP000318571"/>
    </source>
</evidence>
<dbReference type="InterPro" id="IPR038765">
    <property type="entry name" value="Papain-like_cys_pep_sf"/>
</dbReference>
<dbReference type="AlphaFoldDB" id="A0A553NSM9"/>
<dbReference type="InterPro" id="IPR013087">
    <property type="entry name" value="Znf_C2H2_type"/>
</dbReference>
<feature type="region of interest" description="Disordered" evidence="1">
    <location>
        <begin position="578"/>
        <end position="635"/>
    </location>
</feature>
<evidence type="ECO:0000256" key="1">
    <source>
        <dbReference type="SAM" id="MobiDB-lite"/>
    </source>
</evidence>
<organism evidence="3 4">
    <name type="scientific">Tigriopus californicus</name>
    <name type="common">Marine copepod</name>
    <dbReference type="NCBI Taxonomy" id="6832"/>
    <lineage>
        <taxon>Eukaryota</taxon>
        <taxon>Metazoa</taxon>
        <taxon>Ecdysozoa</taxon>
        <taxon>Arthropoda</taxon>
        <taxon>Crustacea</taxon>
        <taxon>Multicrustacea</taxon>
        <taxon>Hexanauplia</taxon>
        <taxon>Copepoda</taxon>
        <taxon>Harpacticoida</taxon>
        <taxon>Harpacticidae</taxon>
        <taxon>Tigriopus</taxon>
    </lineage>
</organism>
<evidence type="ECO:0000313" key="3">
    <source>
        <dbReference type="EMBL" id="TRY68420.1"/>
    </source>
</evidence>
<feature type="domain" description="C2H2-type" evidence="2">
    <location>
        <begin position="219"/>
        <end position="246"/>
    </location>
</feature>
<evidence type="ECO:0000259" key="2">
    <source>
        <dbReference type="SMART" id="SM00355"/>
    </source>
</evidence>
<reference evidence="3 4" key="1">
    <citation type="journal article" date="2018" name="Nat. Ecol. Evol.">
        <title>Genomic signatures of mitonuclear coevolution across populations of Tigriopus californicus.</title>
        <authorList>
            <person name="Barreto F.S."/>
            <person name="Watson E.T."/>
            <person name="Lima T.G."/>
            <person name="Willett C.S."/>
            <person name="Edmands S."/>
            <person name="Li W."/>
            <person name="Burton R.S."/>
        </authorList>
    </citation>
    <scope>NUCLEOTIDE SEQUENCE [LARGE SCALE GENOMIC DNA]</scope>
    <source>
        <strain evidence="3 4">San Diego</strain>
    </source>
</reference>
<feature type="domain" description="C2H2-type" evidence="2">
    <location>
        <begin position="186"/>
        <end position="212"/>
    </location>
</feature>
<accession>A0A553NSM9</accession>
<keyword evidence="4" id="KW-1185">Reference proteome</keyword>
<name>A0A553NSM9_TIGCA</name>
<dbReference type="SUPFAM" id="SSF54001">
    <property type="entry name" value="Cysteine proteinases"/>
    <property type="match status" value="1"/>
</dbReference>
<dbReference type="Proteomes" id="UP000318571">
    <property type="component" value="Chromosome 1"/>
</dbReference>
<dbReference type="OMA" id="ECITIHE"/>
<comment type="caution">
    <text evidence="3">The sequence shown here is derived from an EMBL/GenBank/DDBJ whole genome shotgun (WGS) entry which is preliminary data.</text>
</comment>
<dbReference type="EMBL" id="VCGU01000010">
    <property type="protein sequence ID" value="TRY68420.1"/>
    <property type="molecule type" value="Genomic_DNA"/>
</dbReference>
<gene>
    <name evidence="3" type="ORF">TCAL_02502</name>
</gene>
<sequence>MEAEAEATEASDPLALVTVEPAPAHEARPCWLCSHQAPNLKKLKTHLLLKHGQHHHLCLFCVDKKGWSDSFASNAQYNQHYEARHRGLIADPRAWQAQDRERKSRIKARFREQVRQAQAQGRPMPRRERLGRDHCLLCPNKPAFVTDLAFHQHLIAAHHYDYCKICDLIGPRHTVRYHITDRHTHQLCHVCGSSSPRFRDAASLLAHWQQSHGFELHRYHCFDCPAPHRPVFTNLEQLRHHLLDEHLTRGDVLRPMRKRRGLAGPDPMDDLTEPPVPPPQIATVRGLPNASGQDCFAISVLHLLAQTDLGQRLDPPTHHRHQCTVASCVLGHFLQDYAKGSAGLDAVRVFQNYAHFEVSHLPVDCGDFLRGALNQCAASPAEHRGSMDLDPAFKMFLQWKFECDNCQRFVVSSCKEYVLKINGSQSGSLSELLNKFLHERVCRCGALCQVYPAVKQAGQYIFVEIDRAFNTDGSDSKEIALYSLQLQDTYSIFGFQYRVIGTVHYDLENLQGGHYVTRIFSDPLECITIHENKIQTERKKPDFDADAVIVALKKIEITSSSNDLKRIELEIEYENQSLEIESNPPDADNHPKSPEPSTSKLSKPNSAGEEDARSNEGACPSGSNPGGDFKDDRELSSVIDLPKSVSMKAKNQMILDVLAESEF</sequence>
<dbReference type="Gene3D" id="3.90.70.10">
    <property type="entry name" value="Cysteine proteinases"/>
    <property type="match status" value="1"/>
</dbReference>